<feature type="transmembrane region" description="Helical" evidence="1">
    <location>
        <begin position="256"/>
        <end position="280"/>
    </location>
</feature>
<feature type="transmembrane region" description="Helical" evidence="1">
    <location>
        <begin position="206"/>
        <end position="225"/>
    </location>
</feature>
<accession>A0A1H8AV03</accession>
<dbReference type="AlphaFoldDB" id="A0A1H8AV03"/>
<dbReference type="Proteomes" id="UP000183015">
    <property type="component" value="Unassembled WGS sequence"/>
</dbReference>
<feature type="transmembrane region" description="Helical" evidence="1">
    <location>
        <begin position="49"/>
        <end position="69"/>
    </location>
</feature>
<gene>
    <name evidence="2" type="ORF">SAMN05414137_14921</name>
</gene>
<organism evidence="2 3">
    <name type="scientific">Streptacidiphilus jiangxiensis</name>
    <dbReference type="NCBI Taxonomy" id="235985"/>
    <lineage>
        <taxon>Bacteria</taxon>
        <taxon>Bacillati</taxon>
        <taxon>Actinomycetota</taxon>
        <taxon>Actinomycetes</taxon>
        <taxon>Kitasatosporales</taxon>
        <taxon>Streptomycetaceae</taxon>
        <taxon>Streptacidiphilus</taxon>
    </lineage>
</organism>
<keyword evidence="1" id="KW-1133">Transmembrane helix</keyword>
<protein>
    <submittedName>
        <fullName evidence="2">ABC-type transport system involved in multi-copper enzyme maturation, permease component</fullName>
    </submittedName>
</protein>
<dbReference type="eggNOG" id="COG1277">
    <property type="taxonomic scope" value="Bacteria"/>
</dbReference>
<sequence length="285" mass="29455">MSAHVTEPPRRPEHPQVRTRLRPRAGATRLGATARSEWIKLWSVRSAPAALAAAVLVVVVGGFVLGAGYRSGWASLSPGDRRSFDPTFTSLRGVQLAQLFVGSLGVLALTGEYATGLIRTTLAATPQRAQVLAVKALVLGLVVWALCTAASFAAFAIGQSQFTGPVPHASPGGPGVLRAVLGGGIFLTLVVLFGMALGALTRSTPLGLASLFGVLLVLPVAVQLLPGSVGERVDPYLPGEAGSQLWRVVPPSPHSLAPWTGAGLFALYVAVAAGAALVLVRRRDV</sequence>
<feature type="transmembrane region" description="Helical" evidence="1">
    <location>
        <begin position="177"/>
        <end position="199"/>
    </location>
</feature>
<keyword evidence="1" id="KW-0472">Membrane</keyword>
<evidence type="ECO:0000256" key="1">
    <source>
        <dbReference type="SAM" id="Phobius"/>
    </source>
</evidence>
<dbReference type="OrthoDB" id="3297477at2"/>
<name>A0A1H8AV03_STRJI</name>
<dbReference type="STRING" id="235985.SAMN05414137_14921"/>
<dbReference type="RefSeq" id="WP_052439213.1">
    <property type="nucleotide sequence ID" value="NZ_BBPN01000037.1"/>
</dbReference>
<evidence type="ECO:0000313" key="3">
    <source>
        <dbReference type="Proteomes" id="UP000183015"/>
    </source>
</evidence>
<dbReference type="EMBL" id="FOAZ01000049">
    <property type="protein sequence ID" value="SEM73337.1"/>
    <property type="molecule type" value="Genomic_DNA"/>
</dbReference>
<proteinExistence type="predicted"/>
<keyword evidence="3" id="KW-1185">Reference proteome</keyword>
<evidence type="ECO:0000313" key="2">
    <source>
        <dbReference type="EMBL" id="SEM73337.1"/>
    </source>
</evidence>
<feature type="transmembrane region" description="Helical" evidence="1">
    <location>
        <begin position="132"/>
        <end position="157"/>
    </location>
</feature>
<keyword evidence="1" id="KW-0812">Transmembrane</keyword>
<feature type="transmembrane region" description="Helical" evidence="1">
    <location>
        <begin position="89"/>
        <end position="111"/>
    </location>
</feature>
<reference evidence="3" key="1">
    <citation type="submission" date="2016-10" db="EMBL/GenBank/DDBJ databases">
        <authorList>
            <person name="Varghese N."/>
        </authorList>
    </citation>
    <scope>NUCLEOTIDE SEQUENCE [LARGE SCALE GENOMIC DNA]</scope>
    <source>
        <strain evidence="3">DSM 45096 / BCRC 16803 / CGMCC 4.1857 / CIP 109030 / JCM 12277 / KCTC 19219 / NBRC 100920 / 33214</strain>
    </source>
</reference>